<evidence type="ECO:0000256" key="2">
    <source>
        <dbReference type="ARBA" id="ARBA00008792"/>
    </source>
</evidence>
<feature type="domain" description="DRBM" evidence="15">
    <location>
        <begin position="111"/>
        <end position="180"/>
    </location>
</feature>
<evidence type="ECO:0000313" key="19">
    <source>
        <dbReference type="Proteomes" id="UP000835052"/>
    </source>
</evidence>
<dbReference type="InterPro" id="IPR027417">
    <property type="entry name" value="P-loop_NTPase"/>
</dbReference>
<dbReference type="PROSITE" id="PS00690">
    <property type="entry name" value="DEAH_ATP_HELICASE"/>
    <property type="match status" value="1"/>
</dbReference>
<dbReference type="EMBL" id="CAJGYM010000125">
    <property type="protein sequence ID" value="CAD6198421.1"/>
    <property type="molecule type" value="Genomic_DNA"/>
</dbReference>
<dbReference type="GO" id="GO:0040029">
    <property type="term" value="P:epigenetic regulation of gene expression"/>
    <property type="evidence" value="ECO:0007669"/>
    <property type="project" value="UniProtKB-ARBA"/>
</dbReference>
<dbReference type="GO" id="GO:0050684">
    <property type="term" value="P:regulation of mRNA processing"/>
    <property type="evidence" value="ECO:0007669"/>
    <property type="project" value="TreeGrafter"/>
</dbReference>
<sequence length="1391" mass="155141">MRLRLSEFLKHVKFVSILTKDVRKLREYERSSRSKTEVSNDKTWVLTGESFLSLPTSSLKDIVKEDMQSVEKSIKEMNDLLKKDVNELFNTGKAKEFSRPRKTMGDTDVNSIKGFLYGWLGRNKHNTPNYEIKNENRGHVSRFKCELRVDGFPYTAFGNSTNKKDAGTNAAMDFCQYLVREGHMKASEIPSLNASALETARESGFSATSGGGSFFESKAESNSFAPPENNMLPWQSAYRKDDVSHKQYVAQKAEEIAQSENADMKADLHGGWNMDNSKAALNEYLQKMRQPPINYVTQTKEANRTFVTEAALFVTALKRNVMGRGQGSTKKVAESSCAMNIVRQLFHFNIIQSFTGPRKKTAANTLPEIPVNMHDELKVRLREFVRNSGVELPLISEETATPEAPVSIIVDQKLHNFPESTISAPSNVSWAPPMQNWNPWRAANIDEPPLAFMPLGEISEMINQKEAEKIEMLEHMNEGRRKLPVFQYKEQIINLVNNNSVVLIKGETGCGKSTQVAQFLLESYIETNRGAEFNAVVSQPRRISAISLAERISNERGENLGETVGYGVRFDSVPPRPYGSIMFCTVGVLLRMMQNGLRGISHVIIDEIHERDVDTDFVLIVLRQMLTAYKGLRVILMSATIETKLFTDYFGDCPVITMHGRTFPVEHLFLEDIVGKLRFMPEPSDRRRRKEEEEGDEEVDDKGRNMNMLAADAPPQLKLAMSRIPETEIFLPLIEAILKDIADKGTEGAVLIFMPGWAEIVSLMNHLKASQEFSNVSKYEVLPLHSQLTSAEQRRVFNHYENKRKIIISTNIAETSITIDDVVFVIDSCKAKERMYTSNNNMVHFATVWASRTNIVQRRGRAGRVQPGFAFHLCSKQRFESLDEHATPEMLRTPLHQISLLIKLLRLGSVGDFLGKALEPPPYDMVVESEAMLQSMGALDKNLELTSLGRMLAQMPIEPVIGKCIVLGTALGIGALMCDIAASMSFSTPFVPRERHHTRMNSQQRSFAGNKPSDHVAMVAVVQAYRNLIEEQYSSDAERSFCDRYSLSPTILKMTNGARRQLVEVLANACNFPKDLLFDIHVDVNQKSGELDLMRSLLVNALYPNICYFRGKRKVYTIDQSSALVTNYSILTPFKDSGDLELPSPLLVFKEKLRTRFISCKELSVISAVQLMLFGSRKVECIGKDLIRLDDMITLSMETDLAANVMALRPCVDSLLVRACENPESIEFAAPEDQTLRDLLRDLSAEELMTKASVKDVLLTDAAQEKGFGSMRVPRGAGAHNSWGFGGGPRPNNSFMNSAGDGWNNGAGGKTPSPSRFPAQHPHPYGGGGGRGGFRGGMRQDSGFRGGNQFGRPRGGGFGGSMRGFQPRNRGGFQRGRGGGGGYGNGNGGGW</sequence>
<feature type="coiled-coil region" evidence="13">
    <location>
        <begin position="60"/>
        <end position="87"/>
    </location>
</feature>
<dbReference type="SUPFAM" id="SSF54768">
    <property type="entry name" value="dsRNA-binding domain-like"/>
    <property type="match status" value="2"/>
</dbReference>
<dbReference type="InterPro" id="IPR044445">
    <property type="entry name" value="DHX9_DSRM_1"/>
</dbReference>
<dbReference type="CDD" id="cd19854">
    <property type="entry name" value="DSRM_DHX9_rpt1"/>
    <property type="match status" value="1"/>
</dbReference>
<evidence type="ECO:0000313" key="18">
    <source>
        <dbReference type="EMBL" id="CAD6198421.1"/>
    </source>
</evidence>
<dbReference type="FunFam" id="3.30.160.20:FF:000028">
    <property type="entry name" value="ATP-dependent RNA helicase A"/>
    <property type="match status" value="1"/>
</dbReference>
<evidence type="ECO:0000256" key="14">
    <source>
        <dbReference type="SAM" id="MobiDB-lite"/>
    </source>
</evidence>
<dbReference type="GO" id="GO:0045944">
    <property type="term" value="P:positive regulation of transcription by RNA polymerase II"/>
    <property type="evidence" value="ECO:0007669"/>
    <property type="project" value="TreeGrafter"/>
</dbReference>
<dbReference type="InterPro" id="IPR014720">
    <property type="entry name" value="dsRBD_dom"/>
</dbReference>
<dbReference type="PANTHER" id="PTHR18934">
    <property type="entry name" value="ATP-DEPENDENT RNA HELICASE"/>
    <property type="match status" value="1"/>
</dbReference>
<dbReference type="GO" id="GO:0043138">
    <property type="term" value="F:3'-5' DNA helicase activity"/>
    <property type="evidence" value="ECO:0007669"/>
    <property type="project" value="TreeGrafter"/>
</dbReference>
<dbReference type="Pfam" id="PF00270">
    <property type="entry name" value="DEAD"/>
    <property type="match status" value="1"/>
</dbReference>
<comment type="similarity">
    <text evidence="11">Belongs to the DExH box helicase family.</text>
</comment>
<dbReference type="PROSITE" id="PS51194">
    <property type="entry name" value="HELICASE_CTER"/>
    <property type="match status" value="1"/>
</dbReference>
<evidence type="ECO:0000256" key="12">
    <source>
        <dbReference type="PROSITE-ProRule" id="PRU00266"/>
    </source>
</evidence>
<feature type="compositionally biased region" description="Low complexity" evidence="14">
    <location>
        <begin position="1363"/>
        <end position="1372"/>
    </location>
</feature>
<evidence type="ECO:0000256" key="11">
    <source>
        <dbReference type="ARBA" id="ARBA00060772"/>
    </source>
</evidence>
<feature type="region of interest" description="Disordered" evidence="14">
    <location>
        <begin position="683"/>
        <end position="702"/>
    </location>
</feature>
<reference evidence="18" key="1">
    <citation type="submission" date="2020-10" db="EMBL/GenBank/DDBJ databases">
        <authorList>
            <person name="Kikuchi T."/>
        </authorList>
    </citation>
    <scope>NUCLEOTIDE SEQUENCE</scope>
    <source>
        <strain evidence="18">NKZ352</strain>
    </source>
</reference>
<comment type="similarity">
    <text evidence="2">Belongs to the DEAD box helicase family. DEAH subfamily.</text>
</comment>
<dbReference type="Pfam" id="PF00271">
    <property type="entry name" value="Helicase_C"/>
    <property type="match status" value="1"/>
</dbReference>
<comment type="subcellular location">
    <subcellularLocation>
        <location evidence="1">Nucleus</location>
    </subcellularLocation>
</comment>
<name>A0A8S1HV70_9PELO</name>
<dbReference type="Gene3D" id="3.30.160.20">
    <property type="match status" value="2"/>
</dbReference>
<dbReference type="FunFam" id="3.30.160.20:FF:000026">
    <property type="entry name" value="ATP-dependent RNA helicase A"/>
    <property type="match status" value="1"/>
</dbReference>
<dbReference type="InterPro" id="IPR007502">
    <property type="entry name" value="Helicase-assoc_dom"/>
</dbReference>
<evidence type="ECO:0000256" key="7">
    <source>
        <dbReference type="ARBA" id="ARBA00022806"/>
    </source>
</evidence>
<evidence type="ECO:0000256" key="8">
    <source>
        <dbReference type="ARBA" id="ARBA00022840"/>
    </source>
</evidence>
<dbReference type="GO" id="GO:0016887">
    <property type="term" value="F:ATP hydrolysis activity"/>
    <property type="evidence" value="ECO:0007669"/>
    <property type="project" value="TreeGrafter"/>
</dbReference>
<keyword evidence="10" id="KW-0539">Nucleus</keyword>
<evidence type="ECO:0000259" key="17">
    <source>
        <dbReference type="PROSITE" id="PS51194"/>
    </source>
</evidence>
<dbReference type="SMART" id="SM00847">
    <property type="entry name" value="HA2"/>
    <property type="match status" value="1"/>
</dbReference>
<evidence type="ECO:0000256" key="5">
    <source>
        <dbReference type="ARBA" id="ARBA00022741"/>
    </source>
</evidence>
<keyword evidence="5" id="KW-0547">Nucleotide-binding</keyword>
<dbReference type="FunFam" id="3.40.50.300:FF:000526">
    <property type="entry name" value="DExH-box ATP-dependent RNA helicase DExH3"/>
    <property type="match status" value="1"/>
</dbReference>
<keyword evidence="6" id="KW-0378">Hydrolase</keyword>
<dbReference type="SMART" id="SM00358">
    <property type="entry name" value="DSRM"/>
    <property type="match status" value="2"/>
</dbReference>
<dbReference type="OrthoDB" id="5600252at2759"/>
<keyword evidence="9 12" id="KW-0694">RNA-binding</keyword>
<organism evidence="18 19">
    <name type="scientific">Caenorhabditis auriculariae</name>
    <dbReference type="NCBI Taxonomy" id="2777116"/>
    <lineage>
        <taxon>Eukaryota</taxon>
        <taxon>Metazoa</taxon>
        <taxon>Ecdysozoa</taxon>
        <taxon>Nematoda</taxon>
        <taxon>Chromadorea</taxon>
        <taxon>Rhabditida</taxon>
        <taxon>Rhabditina</taxon>
        <taxon>Rhabditomorpha</taxon>
        <taxon>Rhabditoidea</taxon>
        <taxon>Rhabditidae</taxon>
        <taxon>Peloderinae</taxon>
        <taxon>Caenorhabditis</taxon>
    </lineage>
</organism>
<proteinExistence type="inferred from homology"/>
<evidence type="ECO:0000256" key="4">
    <source>
        <dbReference type="ARBA" id="ARBA00022737"/>
    </source>
</evidence>
<dbReference type="PROSITE" id="PS51192">
    <property type="entry name" value="HELICASE_ATP_BIND_1"/>
    <property type="match status" value="1"/>
</dbReference>
<dbReference type="GO" id="GO:0003725">
    <property type="term" value="F:double-stranded RNA binding"/>
    <property type="evidence" value="ECO:0007669"/>
    <property type="project" value="InterPro"/>
</dbReference>
<feature type="domain" description="Helicase ATP-binding" evidence="16">
    <location>
        <begin position="493"/>
        <end position="659"/>
    </location>
</feature>
<feature type="region of interest" description="Disordered" evidence="14">
    <location>
        <begin position="1297"/>
        <end position="1391"/>
    </location>
</feature>
<dbReference type="EC" id="3.6.4.13" evidence="3"/>
<dbReference type="PANTHER" id="PTHR18934:SF119">
    <property type="entry name" value="ATP-DEPENDENT RNA HELICASE A"/>
    <property type="match status" value="1"/>
</dbReference>
<protein>
    <recommendedName>
        <fullName evidence="3">RNA helicase</fullName>
        <ecNumber evidence="3">3.6.4.13</ecNumber>
    </recommendedName>
</protein>
<keyword evidence="13" id="KW-0175">Coiled coil</keyword>
<dbReference type="InterPro" id="IPR011545">
    <property type="entry name" value="DEAD/DEAH_box_helicase_dom"/>
</dbReference>
<evidence type="ECO:0000256" key="10">
    <source>
        <dbReference type="ARBA" id="ARBA00023242"/>
    </source>
</evidence>
<dbReference type="SMART" id="SM00490">
    <property type="entry name" value="HELICc"/>
    <property type="match status" value="1"/>
</dbReference>
<evidence type="ECO:0000259" key="15">
    <source>
        <dbReference type="PROSITE" id="PS50137"/>
    </source>
</evidence>
<dbReference type="InterPro" id="IPR001650">
    <property type="entry name" value="Helicase_C-like"/>
</dbReference>
<dbReference type="Pfam" id="PF04408">
    <property type="entry name" value="WHD_HA2"/>
    <property type="match status" value="1"/>
</dbReference>
<gene>
    <name evidence="18" type="ORF">CAUJ_LOCUS14327</name>
</gene>
<dbReference type="Pfam" id="PF00035">
    <property type="entry name" value="dsrm"/>
    <property type="match status" value="2"/>
</dbReference>
<accession>A0A8S1HV70</accession>
<evidence type="ECO:0000256" key="6">
    <source>
        <dbReference type="ARBA" id="ARBA00022801"/>
    </source>
</evidence>
<feature type="domain" description="Helicase C-terminal" evidence="17">
    <location>
        <begin position="733"/>
        <end position="906"/>
    </location>
</feature>
<dbReference type="CDD" id="cd19855">
    <property type="entry name" value="DSRM_DHX9_rpt2"/>
    <property type="match status" value="1"/>
</dbReference>
<feature type="compositionally biased region" description="Gly residues" evidence="14">
    <location>
        <begin position="1373"/>
        <end position="1391"/>
    </location>
</feature>
<evidence type="ECO:0000256" key="1">
    <source>
        <dbReference type="ARBA" id="ARBA00004123"/>
    </source>
</evidence>
<keyword evidence="4" id="KW-0677">Repeat</keyword>
<comment type="caution">
    <text evidence="18">The sequence shown here is derived from an EMBL/GenBank/DDBJ whole genome shotgun (WGS) entry which is preliminary data.</text>
</comment>
<feature type="compositionally biased region" description="Gly residues" evidence="14">
    <location>
        <begin position="1344"/>
        <end position="1362"/>
    </location>
</feature>
<feature type="compositionally biased region" description="Gly residues" evidence="14">
    <location>
        <begin position="1325"/>
        <end position="1336"/>
    </location>
</feature>
<dbReference type="InterPro" id="IPR048333">
    <property type="entry name" value="HA2_WH"/>
</dbReference>
<dbReference type="CDD" id="cd18791">
    <property type="entry name" value="SF2_C_RHA"/>
    <property type="match status" value="1"/>
</dbReference>
<evidence type="ECO:0000259" key="16">
    <source>
        <dbReference type="PROSITE" id="PS51192"/>
    </source>
</evidence>
<evidence type="ECO:0000256" key="9">
    <source>
        <dbReference type="ARBA" id="ARBA00022884"/>
    </source>
</evidence>
<dbReference type="InterPro" id="IPR002464">
    <property type="entry name" value="DNA/RNA_helicase_DEAH_CS"/>
</dbReference>
<dbReference type="Gene3D" id="1.20.120.1080">
    <property type="match status" value="1"/>
</dbReference>
<dbReference type="SUPFAM" id="SSF52540">
    <property type="entry name" value="P-loop containing nucleoside triphosphate hydrolases"/>
    <property type="match status" value="1"/>
</dbReference>
<evidence type="ECO:0000256" key="3">
    <source>
        <dbReference type="ARBA" id="ARBA00012552"/>
    </source>
</evidence>
<dbReference type="InterPro" id="IPR014001">
    <property type="entry name" value="Helicase_ATP-bd"/>
</dbReference>
<dbReference type="PROSITE" id="PS50137">
    <property type="entry name" value="DS_RBD"/>
    <property type="match status" value="2"/>
</dbReference>
<keyword evidence="7" id="KW-0347">Helicase</keyword>
<dbReference type="GO" id="GO:1990904">
    <property type="term" value="C:ribonucleoprotein complex"/>
    <property type="evidence" value="ECO:0007669"/>
    <property type="project" value="TreeGrafter"/>
</dbReference>
<dbReference type="Proteomes" id="UP000835052">
    <property type="component" value="Unassembled WGS sequence"/>
</dbReference>
<dbReference type="GO" id="GO:0005524">
    <property type="term" value="F:ATP binding"/>
    <property type="evidence" value="ECO:0007669"/>
    <property type="project" value="UniProtKB-KW"/>
</dbReference>
<keyword evidence="8" id="KW-0067">ATP-binding</keyword>
<dbReference type="GO" id="GO:0005730">
    <property type="term" value="C:nucleolus"/>
    <property type="evidence" value="ECO:0007669"/>
    <property type="project" value="TreeGrafter"/>
</dbReference>
<keyword evidence="19" id="KW-1185">Reference proteome</keyword>
<feature type="domain" description="DRBM" evidence="15">
    <location>
        <begin position="276"/>
        <end position="347"/>
    </location>
</feature>
<evidence type="ECO:0000256" key="13">
    <source>
        <dbReference type="SAM" id="Coils"/>
    </source>
</evidence>
<dbReference type="InterPro" id="IPR044446">
    <property type="entry name" value="DHX9_DSRM_2"/>
</dbReference>
<dbReference type="GO" id="GO:0003724">
    <property type="term" value="F:RNA helicase activity"/>
    <property type="evidence" value="ECO:0007669"/>
    <property type="project" value="UniProtKB-EC"/>
</dbReference>
<dbReference type="SMART" id="SM00487">
    <property type="entry name" value="DEXDc"/>
    <property type="match status" value="1"/>
</dbReference>
<dbReference type="Gene3D" id="3.40.50.300">
    <property type="entry name" value="P-loop containing nucleotide triphosphate hydrolases"/>
    <property type="match status" value="2"/>
</dbReference>